<dbReference type="SUPFAM" id="SSF46689">
    <property type="entry name" value="Homeodomain-like"/>
    <property type="match status" value="1"/>
</dbReference>
<evidence type="ECO:0000259" key="3">
    <source>
        <dbReference type="PROSITE" id="PS01124"/>
    </source>
</evidence>
<name>A0A4Q1DD83_9BACT</name>
<accession>A0A4Q1DD83</accession>
<proteinExistence type="predicted"/>
<dbReference type="GO" id="GO:0003700">
    <property type="term" value="F:DNA-binding transcription factor activity"/>
    <property type="evidence" value="ECO:0007669"/>
    <property type="project" value="InterPro"/>
</dbReference>
<organism evidence="4 5">
    <name type="scientific">Filimonas effusa</name>
    <dbReference type="NCBI Taxonomy" id="2508721"/>
    <lineage>
        <taxon>Bacteria</taxon>
        <taxon>Pseudomonadati</taxon>
        <taxon>Bacteroidota</taxon>
        <taxon>Chitinophagia</taxon>
        <taxon>Chitinophagales</taxon>
        <taxon>Chitinophagaceae</taxon>
        <taxon>Filimonas</taxon>
    </lineage>
</organism>
<dbReference type="PROSITE" id="PS01124">
    <property type="entry name" value="HTH_ARAC_FAMILY_2"/>
    <property type="match status" value="1"/>
</dbReference>
<evidence type="ECO:0000313" key="4">
    <source>
        <dbReference type="EMBL" id="RXK87494.1"/>
    </source>
</evidence>
<protein>
    <submittedName>
        <fullName evidence="4">Helix-turn-helix domain-containing protein</fullName>
    </submittedName>
</protein>
<dbReference type="RefSeq" id="WP_129003386.1">
    <property type="nucleotide sequence ID" value="NZ_SDHZ01000001.1"/>
</dbReference>
<sequence length="59" mass="6938">MLRMLRALELLLEERHTVNETAFKVGYNSVPTFSNTFYKKPGTRPSDYVKLRGVLKHKR</sequence>
<keyword evidence="5" id="KW-1185">Reference proteome</keyword>
<keyword evidence="1" id="KW-0805">Transcription regulation</keyword>
<dbReference type="InterPro" id="IPR009057">
    <property type="entry name" value="Homeodomain-like_sf"/>
</dbReference>
<feature type="domain" description="HTH araC/xylS-type" evidence="3">
    <location>
        <begin position="1"/>
        <end position="51"/>
    </location>
</feature>
<reference evidence="4 5" key="1">
    <citation type="submission" date="2019-01" db="EMBL/GenBank/DDBJ databases">
        <title>Filimonas sp. strain TTM-71.</title>
        <authorList>
            <person name="Chen W.-M."/>
        </authorList>
    </citation>
    <scope>NUCLEOTIDE SEQUENCE [LARGE SCALE GENOMIC DNA]</scope>
    <source>
        <strain evidence="4 5">TTM-71</strain>
    </source>
</reference>
<dbReference type="AlphaFoldDB" id="A0A4Q1DD83"/>
<dbReference type="InterPro" id="IPR018060">
    <property type="entry name" value="HTH_AraC"/>
</dbReference>
<dbReference type="EMBL" id="SDHZ01000001">
    <property type="protein sequence ID" value="RXK87494.1"/>
    <property type="molecule type" value="Genomic_DNA"/>
</dbReference>
<dbReference type="OrthoDB" id="1266582at2"/>
<gene>
    <name evidence="4" type="ORF">ESB13_10625</name>
</gene>
<evidence type="ECO:0000256" key="2">
    <source>
        <dbReference type="ARBA" id="ARBA00023163"/>
    </source>
</evidence>
<dbReference type="Proteomes" id="UP000290545">
    <property type="component" value="Unassembled WGS sequence"/>
</dbReference>
<keyword evidence="2" id="KW-0804">Transcription</keyword>
<dbReference type="GO" id="GO:0043565">
    <property type="term" value="F:sequence-specific DNA binding"/>
    <property type="evidence" value="ECO:0007669"/>
    <property type="project" value="InterPro"/>
</dbReference>
<dbReference type="Pfam" id="PF12833">
    <property type="entry name" value="HTH_18"/>
    <property type="match status" value="1"/>
</dbReference>
<evidence type="ECO:0000256" key="1">
    <source>
        <dbReference type="ARBA" id="ARBA00023015"/>
    </source>
</evidence>
<comment type="caution">
    <text evidence="4">The sequence shown here is derived from an EMBL/GenBank/DDBJ whole genome shotgun (WGS) entry which is preliminary data.</text>
</comment>
<dbReference type="Gene3D" id="1.10.10.60">
    <property type="entry name" value="Homeodomain-like"/>
    <property type="match status" value="1"/>
</dbReference>
<evidence type="ECO:0000313" key="5">
    <source>
        <dbReference type="Proteomes" id="UP000290545"/>
    </source>
</evidence>